<keyword evidence="4 14" id="KW-0963">Cytoplasm</keyword>
<dbReference type="InterPro" id="IPR015912">
    <property type="entry name" value="Phosphofructokinase_CS"/>
</dbReference>
<dbReference type="InterPro" id="IPR012828">
    <property type="entry name" value="PFKA_ATP_prok"/>
</dbReference>
<evidence type="ECO:0000256" key="2">
    <source>
        <dbReference type="ARBA" id="ARBA00004496"/>
    </source>
</evidence>
<evidence type="ECO:0000256" key="7">
    <source>
        <dbReference type="ARBA" id="ARBA00022723"/>
    </source>
</evidence>
<dbReference type="InterPro" id="IPR022953">
    <property type="entry name" value="ATP_PFK"/>
</dbReference>
<feature type="binding site" evidence="14">
    <location>
        <position position="244"/>
    </location>
    <ligand>
        <name>substrate</name>
        <note>ligand shared between dimeric partners</note>
    </ligand>
</feature>
<evidence type="ECO:0000256" key="10">
    <source>
        <dbReference type="ARBA" id="ARBA00022840"/>
    </source>
</evidence>
<feature type="binding site" evidence="14">
    <location>
        <position position="103"/>
    </location>
    <ligand>
        <name>Mg(2+)</name>
        <dbReference type="ChEBI" id="CHEBI:18420"/>
        <note>catalytic</note>
    </ligand>
</feature>
<dbReference type="InterPro" id="IPR000023">
    <property type="entry name" value="Phosphofructokinase_dom"/>
</dbReference>
<dbReference type="PIRSF" id="PIRSF000532">
    <property type="entry name" value="ATP_PFK_prok"/>
    <property type="match status" value="1"/>
</dbReference>
<feature type="binding site" evidence="14">
    <location>
        <position position="11"/>
    </location>
    <ligand>
        <name>ATP</name>
        <dbReference type="ChEBI" id="CHEBI:30616"/>
    </ligand>
</feature>
<keyword evidence="9 14" id="KW-0418">Kinase</keyword>
<evidence type="ECO:0000259" key="15">
    <source>
        <dbReference type="Pfam" id="PF00365"/>
    </source>
</evidence>
<feature type="binding site" description="in other chain" evidence="14">
    <location>
        <begin position="186"/>
        <end position="188"/>
    </location>
    <ligand>
        <name>ADP</name>
        <dbReference type="ChEBI" id="CHEBI:456216"/>
        <note>allosteric activator; ligand shared between dimeric partners</note>
    </ligand>
</feature>
<dbReference type="InterPro" id="IPR035966">
    <property type="entry name" value="PKF_sf"/>
</dbReference>
<dbReference type="OrthoDB" id="9802503at2"/>
<dbReference type="InterPro" id="IPR012003">
    <property type="entry name" value="ATP_PFK_prok-type"/>
</dbReference>
<feature type="binding site" evidence="14">
    <location>
        <begin position="72"/>
        <end position="73"/>
    </location>
    <ligand>
        <name>ATP</name>
        <dbReference type="ChEBI" id="CHEBI:30616"/>
    </ligand>
</feature>
<dbReference type="Gene3D" id="3.40.50.450">
    <property type="match status" value="1"/>
</dbReference>
<dbReference type="UniPathway" id="UPA00109">
    <property type="reaction ID" value="UER00182"/>
</dbReference>
<comment type="function">
    <text evidence="14">Catalyzes the phosphorylation of D-fructose 6-phosphate to fructose 1,6-bisphosphate by ATP, the first committing step of glycolysis.</text>
</comment>
<dbReference type="GO" id="GO:0003872">
    <property type="term" value="F:6-phosphofructokinase activity"/>
    <property type="evidence" value="ECO:0007669"/>
    <property type="project" value="UniProtKB-UniRule"/>
</dbReference>
<comment type="cofactor">
    <cofactor evidence="1 14">
        <name>Mg(2+)</name>
        <dbReference type="ChEBI" id="CHEBI:18420"/>
    </cofactor>
</comment>
<comment type="activity regulation">
    <text evidence="14">Allosterically activated by ADP and other diphosphonucleosides, and allosterically inhibited by phosphoenolpyruvate.</text>
</comment>
<dbReference type="PROSITE" id="PS00433">
    <property type="entry name" value="PHOSPHOFRUCTOKINASE"/>
    <property type="match status" value="1"/>
</dbReference>
<comment type="caution">
    <text evidence="14">Lacks conserved residue(s) required for the propagation of feature annotation.</text>
</comment>
<keyword evidence="17" id="KW-1185">Reference proteome</keyword>
<dbReference type="PRINTS" id="PR00476">
    <property type="entry name" value="PHFRCTKINASE"/>
</dbReference>
<dbReference type="KEGG" id="vai:BU251_00905"/>
<keyword evidence="11 14" id="KW-0460">Magnesium</keyword>
<dbReference type="AlphaFoldDB" id="A0A410P6Y8"/>
<comment type="catalytic activity">
    <reaction evidence="13 14">
        <text>beta-D-fructose 6-phosphate + ATP = beta-D-fructose 1,6-bisphosphate + ADP + H(+)</text>
        <dbReference type="Rhea" id="RHEA:16109"/>
        <dbReference type="ChEBI" id="CHEBI:15378"/>
        <dbReference type="ChEBI" id="CHEBI:30616"/>
        <dbReference type="ChEBI" id="CHEBI:32966"/>
        <dbReference type="ChEBI" id="CHEBI:57634"/>
        <dbReference type="ChEBI" id="CHEBI:456216"/>
        <dbReference type="EC" id="2.7.1.11"/>
    </reaction>
</comment>
<evidence type="ECO:0000256" key="9">
    <source>
        <dbReference type="ARBA" id="ARBA00022777"/>
    </source>
</evidence>
<feature type="binding site" description="in other chain" evidence="14">
    <location>
        <begin position="126"/>
        <end position="128"/>
    </location>
    <ligand>
        <name>substrate</name>
        <note>ligand shared between dimeric partners</note>
    </ligand>
</feature>
<feature type="binding site" evidence="14">
    <location>
        <begin position="102"/>
        <end position="105"/>
    </location>
    <ligand>
        <name>ATP</name>
        <dbReference type="ChEBI" id="CHEBI:30616"/>
    </ligand>
</feature>
<dbReference type="GO" id="GO:0042802">
    <property type="term" value="F:identical protein binding"/>
    <property type="evidence" value="ECO:0007669"/>
    <property type="project" value="TreeGrafter"/>
</dbReference>
<keyword evidence="8 14" id="KW-0547">Nucleotide-binding</keyword>
<dbReference type="GO" id="GO:0070095">
    <property type="term" value="F:fructose-6-phosphate binding"/>
    <property type="evidence" value="ECO:0007669"/>
    <property type="project" value="TreeGrafter"/>
</dbReference>
<comment type="subunit">
    <text evidence="14">Homotetramer.</text>
</comment>
<dbReference type="GO" id="GO:0016208">
    <property type="term" value="F:AMP binding"/>
    <property type="evidence" value="ECO:0007669"/>
    <property type="project" value="TreeGrafter"/>
</dbReference>
<keyword evidence="5 14" id="KW-0021">Allosteric enzyme</keyword>
<protein>
    <recommendedName>
        <fullName evidence="14">ATP-dependent 6-phosphofructokinase</fullName>
        <shortName evidence="14">ATP-PFK</shortName>
        <shortName evidence="14">Phosphofructokinase</shortName>
        <ecNumber evidence="14">2.7.1.11</ecNumber>
    </recommendedName>
    <alternativeName>
        <fullName evidence="14">Phosphohexokinase</fullName>
    </alternativeName>
</protein>
<evidence type="ECO:0000256" key="13">
    <source>
        <dbReference type="ARBA" id="ARBA00048070"/>
    </source>
</evidence>
<evidence type="ECO:0000256" key="3">
    <source>
        <dbReference type="ARBA" id="ARBA00004679"/>
    </source>
</evidence>
<feature type="binding site" evidence="14">
    <location>
        <begin position="21"/>
        <end position="25"/>
    </location>
    <ligand>
        <name>ADP</name>
        <dbReference type="ChEBI" id="CHEBI:456216"/>
        <note>allosteric activator; ligand shared between dimeric partners</note>
    </ligand>
</feature>
<evidence type="ECO:0000313" key="16">
    <source>
        <dbReference type="EMBL" id="QAT17969.1"/>
    </source>
</evidence>
<name>A0A410P6Y8_VELA1</name>
<reference evidence="16 17" key="1">
    <citation type="submission" date="2017-01" db="EMBL/GenBank/DDBJ databases">
        <title>First insights into the biology of 'candidatus Vampirococcus archaeovorus'.</title>
        <authorList>
            <person name="Kizina J."/>
            <person name="Jordan S."/>
            <person name="Stueber K."/>
            <person name="Reinhardt R."/>
            <person name="Harder J."/>
        </authorList>
    </citation>
    <scope>NUCLEOTIDE SEQUENCE [LARGE SCALE GENOMIC DNA]</scope>
    <source>
        <strain evidence="16 17">LiM</strain>
    </source>
</reference>
<feature type="binding site" evidence="14">
    <location>
        <position position="163"/>
    </location>
    <ligand>
        <name>substrate</name>
        <note>ligand shared between dimeric partners</note>
    </ligand>
</feature>
<sequence length="319" mass="34439">MKRIGVLTSGGDAPGMNAAIRGVVRTAFAHKLEVYGIFRGYTGLINDDLKPLTHRSVSNIINRGGTILKTSRCPEFMTKEGQKRAVEILQRNSIDALVVIGGDGSYRGAQILAREWHIPCVGLPGTIDNDLNGTDRTIGSDTAVETALDAIDKIKDTVNSMERIFVVEVMGHHSGYIALKSALAGGAEQVLIPEVKFDIQDICHEITEGYIRGKASWIIVVAEGAIKGMELARQITEITDLETRVVVLGHIQRGGSPTAEDRILGNRLGAAGVELLIKGVSGVAVGVLNDQVHVVDFEEALRPVTFDTKEDLRLIKLLT</sequence>
<dbReference type="GO" id="GO:0048029">
    <property type="term" value="F:monosaccharide binding"/>
    <property type="evidence" value="ECO:0007669"/>
    <property type="project" value="TreeGrafter"/>
</dbReference>
<gene>
    <name evidence="14" type="primary">pfkA</name>
    <name evidence="16" type="ORF">BU251_00905</name>
</gene>
<keyword evidence="10 14" id="KW-0067">ATP-binding</keyword>
<evidence type="ECO:0000256" key="4">
    <source>
        <dbReference type="ARBA" id="ARBA00022490"/>
    </source>
</evidence>
<feature type="domain" description="Phosphofructokinase" evidence="15">
    <location>
        <begin position="3"/>
        <end position="276"/>
    </location>
</feature>
<dbReference type="GO" id="GO:0061621">
    <property type="term" value="P:canonical glycolysis"/>
    <property type="evidence" value="ECO:0007669"/>
    <property type="project" value="TreeGrafter"/>
</dbReference>
<dbReference type="NCBIfam" id="NF002872">
    <property type="entry name" value="PRK03202.1"/>
    <property type="match status" value="1"/>
</dbReference>
<evidence type="ECO:0000256" key="8">
    <source>
        <dbReference type="ARBA" id="ARBA00022741"/>
    </source>
</evidence>
<feature type="binding site" description="in other chain" evidence="14">
    <location>
        <begin position="250"/>
        <end position="253"/>
    </location>
    <ligand>
        <name>substrate</name>
        <note>ligand shared between dimeric partners</note>
    </ligand>
</feature>
<feature type="active site" description="Proton acceptor" evidence="14">
    <location>
        <position position="128"/>
    </location>
</feature>
<feature type="binding site" description="in other chain" evidence="14">
    <location>
        <begin position="214"/>
        <end position="216"/>
    </location>
    <ligand>
        <name>ADP</name>
        <dbReference type="ChEBI" id="CHEBI:456216"/>
        <note>allosteric activator; ligand shared between dimeric partners</note>
    </ligand>
</feature>
<accession>A0A410P6Y8</accession>
<evidence type="ECO:0000313" key="17">
    <source>
        <dbReference type="Proteomes" id="UP000287243"/>
    </source>
</evidence>
<dbReference type="FunFam" id="3.40.50.460:FF:000002">
    <property type="entry name" value="ATP-dependent 6-phosphofructokinase"/>
    <property type="match status" value="1"/>
</dbReference>
<dbReference type="FunFam" id="3.40.50.450:FF:000001">
    <property type="entry name" value="ATP-dependent 6-phosphofructokinase"/>
    <property type="match status" value="1"/>
</dbReference>
<comment type="pathway">
    <text evidence="3 14">Carbohydrate degradation; glycolysis; D-glyceraldehyde 3-phosphate and glycerone phosphate from D-glucose: step 3/4.</text>
</comment>
<keyword evidence="12 14" id="KW-0324">Glycolysis</keyword>
<evidence type="ECO:0000256" key="5">
    <source>
        <dbReference type="ARBA" id="ARBA00022533"/>
    </source>
</evidence>
<keyword evidence="7 14" id="KW-0479">Metal-binding</keyword>
<organism evidence="16 17">
    <name type="scientific">Velamenicoccus archaeovorus</name>
    <dbReference type="NCBI Taxonomy" id="1930593"/>
    <lineage>
        <taxon>Bacteria</taxon>
        <taxon>Pseudomonadati</taxon>
        <taxon>Candidatus Omnitrophota</taxon>
        <taxon>Candidatus Velamenicoccus</taxon>
    </lineage>
</organism>
<evidence type="ECO:0000256" key="1">
    <source>
        <dbReference type="ARBA" id="ARBA00001946"/>
    </source>
</evidence>
<evidence type="ECO:0000256" key="11">
    <source>
        <dbReference type="ARBA" id="ARBA00022842"/>
    </source>
</evidence>
<dbReference type="EMBL" id="CP019384">
    <property type="protein sequence ID" value="QAT17969.1"/>
    <property type="molecule type" value="Genomic_DNA"/>
</dbReference>
<proteinExistence type="inferred from homology"/>
<dbReference type="SUPFAM" id="SSF53784">
    <property type="entry name" value="Phosphofructokinase"/>
    <property type="match status" value="1"/>
</dbReference>
<feature type="binding site" description="in other chain" evidence="14">
    <location>
        <position position="223"/>
    </location>
    <ligand>
        <name>substrate</name>
        <note>ligand shared between dimeric partners</note>
    </ligand>
</feature>
<dbReference type="GO" id="GO:0046872">
    <property type="term" value="F:metal ion binding"/>
    <property type="evidence" value="ECO:0007669"/>
    <property type="project" value="UniProtKB-KW"/>
</dbReference>
<evidence type="ECO:0000256" key="14">
    <source>
        <dbReference type="HAMAP-Rule" id="MF_00339"/>
    </source>
</evidence>
<dbReference type="Proteomes" id="UP000287243">
    <property type="component" value="Chromosome"/>
</dbReference>
<dbReference type="Gene3D" id="3.40.50.460">
    <property type="entry name" value="Phosphofructokinase domain"/>
    <property type="match status" value="1"/>
</dbReference>
<feature type="binding site" description="in other chain" evidence="14">
    <location>
        <position position="212"/>
    </location>
    <ligand>
        <name>ADP</name>
        <dbReference type="ChEBI" id="CHEBI:456216"/>
        <note>allosteric activator; ligand shared between dimeric partners</note>
    </ligand>
</feature>
<feature type="binding site" description="in other chain" evidence="14">
    <location>
        <position position="155"/>
    </location>
    <ligand>
        <name>ADP</name>
        <dbReference type="ChEBI" id="CHEBI:456216"/>
        <note>allosteric activator; ligand shared between dimeric partners</note>
    </ligand>
</feature>
<comment type="similarity">
    <text evidence="14">Belongs to the phosphofructokinase type A (PFKA) family. ATP-dependent PFK group I subfamily. Prokaryotic clade 'B1' sub-subfamily.</text>
</comment>
<dbReference type="PANTHER" id="PTHR13697">
    <property type="entry name" value="PHOSPHOFRUCTOKINASE"/>
    <property type="match status" value="1"/>
</dbReference>
<dbReference type="Pfam" id="PF00365">
    <property type="entry name" value="PFK"/>
    <property type="match status" value="1"/>
</dbReference>
<comment type="subcellular location">
    <subcellularLocation>
        <location evidence="2 14">Cytoplasm</location>
    </subcellularLocation>
</comment>
<dbReference type="GO" id="GO:0030388">
    <property type="term" value="P:fructose 1,6-bisphosphate metabolic process"/>
    <property type="evidence" value="ECO:0007669"/>
    <property type="project" value="TreeGrafter"/>
</dbReference>
<dbReference type="RefSeq" id="WP_128700926.1">
    <property type="nucleotide sequence ID" value="NZ_CP019384.1"/>
</dbReference>
<dbReference type="NCBIfam" id="TIGR02482">
    <property type="entry name" value="PFKA_ATP"/>
    <property type="match status" value="1"/>
</dbReference>
<dbReference type="EC" id="2.7.1.11" evidence="14"/>
<feature type="binding site" description="in other chain" evidence="14">
    <location>
        <begin position="170"/>
        <end position="172"/>
    </location>
    <ligand>
        <name>substrate</name>
        <note>ligand shared between dimeric partners</note>
    </ligand>
</feature>
<dbReference type="GO" id="GO:0005524">
    <property type="term" value="F:ATP binding"/>
    <property type="evidence" value="ECO:0007669"/>
    <property type="project" value="UniProtKB-UniRule"/>
</dbReference>
<dbReference type="PANTHER" id="PTHR13697:SF4">
    <property type="entry name" value="ATP-DEPENDENT 6-PHOSPHOFRUCTOKINASE"/>
    <property type="match status" value="1"/>
</dbReference>
<dbReference type="HAMAP" id="MF_00339">
    <property type="entry name" value="Phosphofructokinase_I_B1"/>
    <property type="match status" value="1"/>
</dbReference>
<keyword evidence="6 14" id="KW-0808">Transferase</keyword>
<dbReference type="GO" id="GO:0005945">
    <property type="term" value="C:6-phosphofructokinase complex"/>
    <property type="evidence" value="ECO:0007669"/>
    <property type="project" value="TreeGrafter"/>
</dbReference>
<dbReference type="GO" id="GO:0006002">
    <property type="term" value="P:fructose 6-phosphate metabolic process"/>
    <property type="evidence" value="ECO:0007669"/>
    <property type="project" value="UniProtKB-UniRule"/>
</dbReference>
<evidence type="ECO:0000256" key="12">
    <source>
        <dbReference type="ARBA" id="ARBA00023152"/>
    </source>
</evidence>
<evidence type="ECO:0000256" key="6">
    <source>
        <dbReference type="ARBA" id="ARBA00022679"/>
    </source>
</evidence>